<protein>
    <submittedName>
        <fullName evidence="1">Uncharacterized protein</fullName>
    </submittedName>
</protein>
<proteinExistence type="predicted"/>
<gene>
    <name evidence="1" type="ORF">ACFYXI_41900</name>
</gene>
<dbReference type="RefSeq" id="WP_387418256.1">
    <property type="nucleotide sequence ID" value="NZ_JBIASD010000067.1"/>
</dbReference>
<comment type="caution">
    <text evidence="1">The sequence shown here is derived from an EMBL/GenBank/DDBJ whole genome shotgun (WGS) entry which is preliminary data.</text>
</comment>
<accession>A0ABW6T485</accession>
<organism evidence="1 2">
    <name type="scientific">Microtetraspora malaysiensis</name>
    <dbReference type="NCBI Taxonomy" id="161358"/>
    <lineage>
        <taxon>Bacteria</taxon>
        <taxon>Bacillati</taxon>
        <taxon>Actinomycetota</taxon>
        <taxon>Actinomycetes</taxon>
        <taxon>Streptosporangiales</taxon>
        <taxon>Streptosporangiaceae</taxon>
        <taxon>Microtetraspora</taxon>
    </lineage>
</organism>
<evidence type="ECO:0000313" key="1">
    <source>
        <dbReference type="EMBL" id="MFF3672097.1"/>
    </source>
</evidence>
<dbReference type="Proteomes" id="UP001602013">
    <property type="component" value="Unassembled WGS sequence"/>
</dbReference>
<keyword evidence="2" id="KW-1185">Reference proteome</keyword>
<reference evidence="1 2" key="1">
    <citation type="submission" date="2024-10" db="EMBL/GenBank/DDBJ databases">
        <title>The Natural Products Discovery Center: Release of the First 8490 Sequenced Strains for Exploring Actinobacteria Biosynthetic Diversity.</title>
        <authorList>
            <person name="Kalkreuter E."/>
            <person name="Kautsar S.A."/>
            <person name="Yang D."/>
            <person name="Bader C.D."/>
            <person name="Teijaro C.N."/>
            <person name="Fluegel L."/>
            <person name="Davis C.M."/>
            <person name="Simpson J.R."/>
            <person name="Lauterbach L."/>
            <person name="Steele A.D."/>
            <person name="Gui C."/>
            <person name="Meng S."/>
            <person name="Li G."/>
            <person name="Viehrig K."/>
            <person name="Ye F."/>
            <person name="Su P."/>
            <person name="Kiefer A.F."/>
            <person name="Nichols A."/>
            <person name="Cepeda A.J."/>
            <person name="Yan W."/>
            <person name="Fan B."/>
            <person name="Jiang Y."/>
            <person name="Adhikari A."/>
            <person name="Zheng C.-J."/>
            <person name="Schuster L."/>
            <person name="Cowan T.M."/>
            <person name="Smanski M.J."/>
            <person name="Chevrette M.G."/>
            <person name="De Carvalho L.P.S."/>
            <person name="Shen B."/>
        </authorList>
    </citation>
    <scope>NUCLEOTIDE SEQUENCE [LARGE SCALE GENOMIC DNA]</scope>
    <source>
        <strain evidence="1 2">NPDC002173</strain>
    </source>
</reference>
<name>A0ABW6T485_9ACTN</name>
<evidence type="ECO:0000313" key="2">
    <source>
        <dbReference type="Proteomes" id="UP001602013"/>
    </source>
</evidence>
<sequence>MAWVSPSRSLTFGAYLDQWICGIEWENTDLDDAKTSGVLESEDEDGL</sequence>
<dbReference type="EMBL" id="JBIASD010000067">
    <property type="protein sequence ID" value="MFF3672097.1"/>
    <property type="molecule type" value="Genomic_DNA"/>
</dbReference>